<reference evidence="1 2" key="1">
    <citation type="submission" date="2016-11" db="EMBL/GenBank/DDBJ databases">
        <authorList>
            <person name="Jaros S."/>
            <person name="Januszkiewicz K."/>
            <person name="Wedrychowicz H."/>
        </authorList>
    </citation>
    <scope>NUCLEOTIDE SEQUENCE [LARGE SCALE GENOMIC DNA]</scope>
    <source>
        <strain evidence="1 2">DSM 26991</strain>
    </source>
</reference>
<protein>
    <submittedName>
        <fullName evidence="1">Uncharacterized protein</fullName>
    </submittedName>
</protein>
<dbReference type="RefSeq" id="WP_073398725.1">
    <property type="nucleotide sequence ID" value="NZ_FQTV01000001.1"/>
</dbReference>
<sequence>MKGFKFNFGLLLVIFSVLGITGCSDKEDESLYSEWETCLDNHTGNYVFDNQGRCFGDGGGISQENFEKMVTGHGWKNYGTWEIDESGKRLPDDFYKNVYGINPANFYFTEGNKITTYRKDDSKANSMLSDTQSYTFNGRYEGVPRSVILLVDGSYMQITGWDLGVHPSFCAVYPLGLKRNNKDVYGVSIFVQMTDKELKEFQDANKL</sequence>
<gene>
    <name evidence="1" type="ORF">SAMN05444405_101291</name>
</gene>
<proteinExistence type="predicted"/>
<organism evidence="1 2">
    <name type="scientific">Bacteroides luti</name>
    <dbReference type="NCBI Taxonomy" id="1297750"/>
    <lineage>
        <taxon>Bacteria</taxon>
        <taxon>Pseudomonadati</taxon>
        <taxon>Bacteroidota</taxon>
        <taxon>Bacteroidia</taxon>
        <taxon>Bacteroidales</taxon>
        <taxon>Bacteroidaceae</taxon>
        <taxon>Bacteroides</taxon>
    </lineage>
</organism>
<evidence type="ECO:0000313" key="1">
    <source>
        <dbReference type="EMBL" id="SHE39915.1"/>
    </source>
</evidence>
<dbReference type="Proteomes" id="UP000184509">
    <property type="component" value="Unassembled WGS sequence"/>
</dbReference>
<dbReference type="AlphaFoldDB" id="A0A1M4T662"/>
<accession>A0A1M4T662</accession>
<dbReference type="PROSITE" id="PS51257">
    <property type="entry name" value="PROKAR_LIPOPROTEIN"/>
    <property type="match status" value="1"/>
</dbReference>
<evidence type="ECO:0000313" key="2">
    <source>
        <dbReference type="Proteomes" id="UP000184509"/>
    </source>
</evidence>
<keyword evidence="2" id="KW-1185">Reference proteome</keyword>
<dbReference type="EMBL" id="FQTV01000001">
    <property type="protein sequence ID" value="SHE39915.1"/>
    <property type="molecule type" value="Genomic_DNA"/>
</dbReference>
<name>A0A1M4T662_9BACE</name>
<dbReference type="OrthoDB" id="1046898at2"/>